<feature type="region of interest" description="Disordered" evidence="10">
    <location>
        <begin position="405"/>
        <end position="465"/>
    </location>
</feature>
<comment type="subcellular location">
    <subcellularLocation>
        <location evidence="1 8">Nucleus</location>
    </subcellularLocation>
</comment>
<evidence type="ECO:0000256" key="3">
    <source>
        <dbReference type="ARBA" id="ARBA00023015"/>
    </source>
</evidence>
<dbReference type="InterPro" id="IPR008422">
    <property type="entry name" value="KN_HD"/>
</dbReference>
<dbReference type="Gramene" id="AUR62020229-RA">
    <property type="protein sequence ID" value="AUR62020229-RA:cds"/>
    <property type="gene ID" value="AUR62020229"/>
</dbReference>
<sequence length="653" mass="71520">MMATYFHGGPEIQAAAAGDHNLQTLYLMNPNFITTAYSEGQTPPNMLFLNPANSLSQGNLPHAPPPQQQQFIGIPLSCSSGPHPSQDHGRPSPTSSGSQHQIPAALHGLSVSRVHPNLWSPAANPGSNQPGPDMADQMGFRRPMAAQHQGLSLSLSPGQQQQNQGQQVTVAGVGGSSAASNGVIIGSKYLKPAQELLEEVKAAAAEISTAQRQELQMKKAKLLNMLDEVEQRYRQYNSQIQVVVSSFEQAAGIGSAKLYTSLALKTISKQFRCLKDAIMSQIKATSKSLGEEERNSNALGVKLEGGAGSRLRFVDHQLRQQRALQQLGMMQHNAWRPQRGLPERAVSVLRAWLFEHFLHPYPKDSDKHMLAKQTGLTRSQVSNWFINARVRLWKPMVEEMYLEEVKTQEQNSGNSEDNTTNANKNGKSSKNDDHTTSKETGAGQQHEQQDHGGAVIQPHQQQADHTTNDMISNLSAMSATSSQGFTLIGSSSDMESLMARSPKKQRSNSDIQNSPSSILSMDMEMKPVDHHQRHSFLMANHGDAAAPTGFNPYLVNDMTGRFNPDQMTAHPYHGNAVSLTLGLPHCESLSLGNHQQNFLPNQLGRRLDIGTGEADFCGISMAQPSHPNNGYESIDIQNRKRFAAHQLLHDFVA</sequence>
<dbReference type="InterPro" id="IPR009057">
    <property type="entry name" value="Homeodomain-like_sf"/>
</dbReference>
<dbReference type="GO" id="GO:0006355">
    <property type="term" value="P:regulation of DNA-templated transcription"/>
    <property type="evidence" value="ECO:0007669"/>
    <property type="project" value="InterPro"/>
</dbReference>
<feature type="compositionally biased region" description="Low complexity" evidence="10">
    <location>
        <begin position="149"/>
        <end position="169"/>
    </location>
</feature>
<accession>A0A803LXM8</accession>
<dbReference type="GO" id="GO:0003677">
    <property type="term" value="F:DNA binding"/>
    <property type="evidence" value="ECO:0007669"/>
    <property type="project" value="UniProtKB-UniRule"/>
</dbReference>
<dbReference type="Gene3D" id="1.10.10.60">
    <property type="entry name" value="Homeodomain-like"/>
    <property type="match status" value="1"/>
</dbReference>
<feature type="compositionally biased region" description="Polar residues" evidence="10">
    <location>
        <begin position="92"/>
        <end position="101"/>
    </location>
</feature>
<dbReference type="Proteomes" id="UP000596660">
    <property type="component" value="Unplaced"/>
</dbReference>
<name>A0A803LXM8_CHEQI</name>
<dbReference type="Pfam" id="PF07526">
    <property type="entry name" value="POX"/>
    <property type="match status" value="1"/>
</dbReference>
<organism evidence="12 13">
    <name type="scientific">Chenopodium quinoa</name>
    <name type="common">Quinoa</name>
    <dbReference type="NCBI Taxonomy" id="63459"/>
    <lineage>
        <taxon>Eukaryota</taxon>
        <taxon>Viridiplantae</taxon>
        <taxon>Streptophyta</taxon>
        <taxon>Embryophyta</taxon>
        <taxon>Tracheophyta</taxon>
        <taxon>Spermatophyta</taxon>
        <taxon>Magnoliopsida</taxon>
        <taxon>eudicotyledons</taxon>
        <taxon>Gunneridae</taxon>
        <taxon>Pentapetalae</taxon>
        <taxon>Caryophyllales</taxon>
        <taxon>Chenopodiaceae</taxon>
        <taxon>Chenopodioideae</taxon>
        <taxon>Atripliceae</taxon>
        <taxon>Chenopodium</taxon>
    </lineage>
</organism>
<reference evidence="12" key="1">
    <citation type="journal article" date="2017" name="Nature">
        <title>The genome of Chenopodium quinoa.</title>
        <authorList>
            <person name="Jarvis D.E."/>
            <person name="Ho Y.S."/>
            <person name="Lightfoot D.J."/>
            <person name="Schmoeckel S.M."/>
            <person name="Li B."/>
            <person name="Borm T.J.A."/>
            <person name="Ohyanagi H."/>
            <person name="Mineta K."/>
            <person name="Michell C.T."/>
            <person name="Saber N."/>
            <person name="Kharbatia N.M."/>
            <person name="Rupper R.R."/>
            <person name="Sharp A.R."/>
            <person name="Dally N."/>
            <person name="Boughton B.A."/>
            <person name="Woo Y.H."/>
            <person name="Gao G."/>
            <person name="Schijlen E.G.W.M."/>
            <person name="Guo X."/>
            <person name="Momin A.A."/>
            <person name="Negrao S."/>
            <person name="Al-Babili S."/>
            <person name="Gehring C."/>
            <person name="Roessner U."/>
            <person name="Jung C."/>
            <person name="Murphy K."/>
            <person name="Arold S.T."/>
            <person name="Gojobori T."/>
            <person name="van der Linden C.G."/>
            <person name="van Loo E.N."/>
            <person name="Jellen E.N."/>
            <person name="Maughan P.J."/>
            <person name="Tester M."/>
        </authorList>
    </citation>
    <scope>NUCLEOTIDE SEQUENCE [LARGE SCALE GENOMIC DNA]</scope>
    <source>
        <strain evidence="12">cv. PI 614886</strain>
    </source>
</reference>
<dbReference type="PANTHER" id="PTHR11850">
    <property type="entry name" value="HOMEOBOX PROTEIN TRANSCRIPTION FACTORS"/>
    <property type="match status" value="1"/>
</dbReference>
<protein>
    <recommendedName>
        <fullName evidence="11">Homeobox domain-containing protein</fullName>
    </recommendedName>
</protein>
<dbReference type="PROSITE" id="PS50071">
    <property type="entry name" value="HOMEOBOX_2"/>
    <property type="match status" value="1"/>
</dbReference>
<evidence type="ECO:0000259" key="11">
    <source>
        <dbReference type="PROSITE" id="PS50071"/>
    </source>
</evidence>
<evidence type="ECO:0000256" key="1">
    <source>
        <dbReference type="ARBA" id="ARBA00004123"/>
    </source>
</evidence>
<dbReference type="CDD" id="cd00086">
    <property type="entry name" value="homeodomain"/>
    <property type="match status" value="1"/>
</dbReference>
<keyword evidence="4 8" id="KW-0238">DNA-binding</keyword>
<keyword evidence="6" id="KW-0804">Transcription</keyword>
<keyword evidence="3" id="KW-0805">Transcription regulation</keyword>
<feature type="domain" description="Homeobox" evidence="11">
    <location>
        <begin position="332"/>
        <end position="395"/>
    </location>
</feature>
<dbReference type="InterPro" id="IPR006563">
    <property type="entry name" value="POX_dom"/>
</dbReference>
<feature type="compositionally biased region" description="Polar residues" evidence="10">
    <location>
        <begin position="408"/>
        <end position="428"/>
    </location>
</feature>
<reference evidence="12" key="2">
    <citation type="submission" date="2021-03" db="UniProtKB">
        <authorList>
            <consortium name="EnsemblPlants"/>
        </authorList>
    </citation>
    <scope>IDENTIFICATION</scope>
</reference>
<dbReference type="OMA" id="MATYSHG"/>
<evidence type="ECO:0000256" key="8">
    <source>
        <dbReference type="PROSITE-ProRule" id="PRU00108"/>
    </source>
</evidence>
<dbReference type="InterPro" id="IPR001356">
    <property type="entry name" value="HD"/>
</dbReference>
<dbReference type="EnsemblPlants" id="AUR62020229-RA">
    <property type="protein sequence ID" value="AUR62020229-RA:cds"/>
    <property type="gene ID" value="AUR62020229"/>
</dbReference>
<evidence type="ECO:0000313" key="12">
    <source>
        <dbReference type="EnsemblPlants" id="AUR62020229-RA:cds"/>
    </source>
</evidence>
<keyword evidence="5 8" id="KW-0371">Homeobox</keyword>
<evidence type="ECO:0000256" key="4">
    <source>
        <dbReference type="ARBA" id="ARBA00023125"/>
    </source>
</evidence>
<feature type="region of interest" description="Disordered" evidence="10">
    <location>
        <begin position="493"/>
        <end position="516"/>
    </location>
</feature>
<feature type="DNA-binding region" description="Homeobox" evidence="8">
    <location>
        <begin position="334"/>
        <end position="396"/>
    </location>
</feature>
<evidence type="ECO:0000256" key="10">
    <source>
        <dbReference type="SAM" id="MobiDB-lite"/>
    </source>
</evidence>
<evidence type="ECO:0000313" key="13">
    <source>
        <dbReference type="Proteomes" id="UP000596660"/>
    </source>
</evidence>
<evidence type="ECO:0000256" key="5">
    <source>
        <dbReference type="ARBA" id="ARBA00023155"/>
    </source>
</evidence>
<evidence type="ECO:0000256" key="7">
    <source>
        <dbReference type="ARBA" id="ARBA00023242"/>
    </source>
</evidence>
<dbReference type="GO" id="GO:0005634">
    <property type="term" value="C:nucleus"/>
    <property type="evidence" value="ECO:0007669"/>
    <property type="project" value="UniProtKB-SubCell"/>
</dbReference>
<feature type="region of interest" description="Disordered" evidence="10">
    <location>
        <begin position="116"/>
        <end position="169"/>
    </location>
</feature>
<dbReference type="Pfam" id="PF05920">
    <property type="entry name" value="Homeobox_KN"/>
    <property type="match status" value="1"/>
</dbReference>
<dbReference type="SUPFAM" id="SSF46689">
    <property type="entry name" value="Homeodomain-like"/>
    <property type="match status" value="1"/>
</dbReference>
<dbReference type="InterPro" id="IPR050224">
    <property type="entry name" value="TALE_homeobox"/>
</dbReference>
<dbReference type="FunFam" id="1.10.10.60:FF:000117">
    <property type="entry name" value="BEL1-like homeodomain protein 9"/>
    <property type="match status" value="1"/>
</dbReference>
<evidence type="ECO:0000256" key="6">
    <source>
        <dbReference type="ARBA" id="ARBA00023163"/>
    </source>
</evidence>
<evidence type="ECO:0000256" key="9">
    <source>
        <dbReference type="SAM" id="Coils"/>
    </source>
</evidence>
<keyword evidence="7 8" id="KW-0539">Nucleus</keyword>
<evidence type="ECO:0000256" key="2">
    <source>
        <dbReference type="ARBA" id="ARBA00006454"/>
    </source>
</evidence>
<feature type="coiled-coil region" evidence="9">
    <location>
        <begin position="193"/>
        <end position="239"/>
    </location>
</feature>
<keyword evidence="9" id="KW-0175">Coiled coil</keyword>
<feature type="region of interest" description="Disordered" evidence="10">
    <location>
        <begin position="51"/>
        <end position="101"/>
    </location>
</feature>
<dbReference type="SMART" id="SM00574">
    <property type="entry name" value="POX"/>
    <property type="match status" value="1"/>
</dbReference>
<dbReference type="SMART" id="SM00389">
    <property type="entry name" value="HOX"/>
    <property type="match status" value="1"/>
</dbReference>
<dbReference type="AlphaFoldDB" id="A0A803LXM8"/>
<comment type="similarity">
    <text evidence="2">Belongs to the TALE/BELL homeobox family.</text>
</comment>
<proteinExistence type="inferred from homology"/>
<keyword evidence="13" id="KW-1185">Reference proteome</keyword>